<organism evidence="7 8">
    <name type="scientific">Pristionchus mayeri</name>
    <dbReference type="NCBI Taxonomy" id="1317129"/>
    <lineage>
        <taxon>Eukaryota</taxon>
        <taxon>Metazoa</taxon>
        <taxon>Ecdysozoa</taxon>
        <taxon>Nematoda</taxon>
        <taxon>Chromadorea</taxon>
        <taxon>Rhabditida</taxon>
        <taxon>Rhabditina</taxon>
        <taxon>Diplogasteromorpha</taxon>
        <taxon>Diplogasteroidea</taxon>
        <taxon>Neodiplogasteridae</taxon>
        <taxon>Pristionchus</taxon>
    </lineage>
</organism>
<evidence type="ECO:0000313" key="7">
    <source>
        <dbReference type="EMBL" id="GMR59240.1"/>
    </source>
</evidence>
<evidence type="ECO:0000256" key="5">
    <source>
        <dbReference type="PROSITE-ProRule" id="PRU00042"/>
    </source>
</evidence>
<evidence type="ECO:0000256" key="4">
    <source>
        <dbReference type="ARBA" id="ARBA00022833"/>
    </source>
</evidence>
<evidence type="ECO:0000256" key="3">
    <source>
        <dbReference type="ARBA" id="ARBA00022771"/>
    </source>
</evidence>
<name>A0AAN5DAV0_9BILA</name>
<dbReference type="InterPro" id="IPR013087">
    <property type="entry name" value="Znf_C2H2_type"/>
</dbReference>
<evidence type="ECO:0000256" key="1">
    <source>
        <dbReference type="ARBA" id="ARBA00022723"/>
    </source>
</evidence>
<protein>
    <recommendedName>
        <fullName evidence="6">C2H2-type domain-containing protein</fullName>
    </recommendedName>
</protein>
<feature type="domain" description="C2H2-type" evidence="6">
    <location>
        <begin position="306"/>
        <end position="334"/>
    </location>
</feature>
<dbReference type="AlphaFoldDB" id="A0AAN5DAV0"/>
<keyword evidence="4" id="KW-0862">Zinc</keyword>
<dbReference type="Gene3D" id="3.30.160.60">
    <property type="entry name" value="Classic Zinc Finger"/>
    <property type="match status" value="2"/>
</dbReference>
<accession>A0AAN5DAV0</accession>
<feature type="domain" description="C2H2-type" evidence="6">
    <location>
        <begin position="335"/>
        <end position="359"/>
    </location>
</feature>
<dbReference type="Proteomes" id="UP001328107">
    <property type="component" value="Unassembled WGS sequence"/>
</dbReference>
<gene>
    <name evidence="7" type="ORF">PMAYCL1PPCAC_29435</name>
</gene>
<comment type="caution">
    <text evidence="7">The sequence shown here is derived from an EMBL/GenBank/DDBJ whole genome shotgun (WGS) entry which is preliminary data.</text>
</comment>
<dbReference type="PANTHER" id="PTHR24379:SF117">
    <property type="entry name" value="ZINC FINGER PROTEIN WECKLE"/>
    <property type="match status" value="1"/>
</dbReference>
<dbReference type="PROSITE" id="PS50157">
    <property type="entry name" value="ZINC_FINGER_C2H2_2"/>
    <property type="match status" value="3"/>
</dbReference>
<keyword evidence="2" id="KW-0677">Repeat</keyword>
<dbReference type="SMART" id="SM00355">
    <property type="entry name" value="ZnF_C2H2"/>
    <property type="match status" value="6"/>
</dbReference>
<keyword evidence="3 5" id="KW-0863">Zinc-finger</keyword>
<dbReference type="InterPro" id="IPR036236">
    <property type="entry name" value="Znf_C2H2_sf"/>
</dbReference>
<dbReference type="PANTHER" id="PTHR24379">
    <property type="entry name" value="KRAB AND ZINC FINGER DOMAIN-CONTAINING"/>
    <property type="match status" value="1"/>
</dbReference>
<keyword evidence="8" id="KW-1185">Reference proteome</keyword>
<evidence type="ECO:0000313" key="8">
    <source>
        <dbReference type="Proteomes" id="UP001328107"/>
    </source>
</evidence>
<reference evidence="8" key="1">
    <citation type="submission" date="2022-10" db="EMBL/GenBank/DDBJ databases">
        <title>Genome assembly of Pristionchus species.</title>
        <authorList>
            <person name="Yoshida K."/>
            <person name="Sommer R.J."/>
        </authorList>
    </citation>
    <scope>NUCLEOTIDE SEQUENCE [LARGE SCALE GENOMIC DNA]</scope>
    <source>
        <strain evidence="8">RS5460</strain>
    </source>
</reference>
<dbReference type="SUPFAM" id="SSF57667">
    <property type="entry name" value="beta-beta-alpha zinc fingers"/>
    <property type="match status" value="1"/>
</dbReference>
<dbReference type="Pfam" id="PF00096">
    <property type="entry name" value="zf-C2H2"/>
    <property type="match status" value="1"/>
</dbReference>
<feature type="domain" description="C2H2-type" evidence="6">
    <location>
        <begin position="247"/>
        <end position="279"/>
    </location>
</feature>
<proteinExistence type="predicted"/>
<sequence length="359" mass="41857">MDGFSDRLDELYRSFSSLESRKQREKAVEELGVALQRMSATLDSPSDVLTEEATRIIAAEYGTCEWDAPSTSCLSAMDSSRYDVAHEMYEFSEALREEENWENGGRMSLLNYWKENSNVENSMMATTVDGIEEERRKRSIERANDEMEGAFYEKRIKLDELPLDEGVDREVELIECVICGEVLDSFHAYLSHVQFHVEGDENGEKKEEEKRREWRCAQCEYSAASRKTLWRHGRSTGHDWARKENDFSCEECDYAAGSKFNLERHRMRNHALPHQVECPLCFLMFPSIASFLSHHNSTHRGNHRRFRCERCSKEFTRKDKLIRHHKVVHESVRAFACPSCPSSFPSGWHLRRHLKSVSH</sequence>
<evidence type="ECO:0000256" key="2">
    <source>
        <dbReference type="ARBA" id="ARBA00022737"/>
    </source>
</evidence>
<dbReference type="GO" id="GO:0008270">
    <property type="term" value="F:zinc ion binding"/>
    <property type="evidence" value="ECO:0007669"/>
    <property type="project" value="UniProtKB-KW"/>
</dbReference>
<keyword evidence="1" id="KW-0479">Metal-binding</keyword>
<evidence type="ECO:0000259" key="6">
    <source>
        <dbReference type="PROSITE" id="PS50157"/>
    </source>
</evidence>
<dbReference type="PROSITE" id="PS00028">
    <property type="entry name" value="ZINC_FINGER_C2H2_1"/>
    <property type="match status" value="3"/>
</dbReference>
<dbReference type="EMBL" id="BTRK01000006">
    <property type="protein sequence ID" value="GMR59240.1"/>
    <property type="molecule type" value="Genomic_DNA"/>
</dbReference>